<evidence type="ECO:0000256" key="4">
    <source>
        <dbReference type="ARBA" id="ARBA00022487"/>
    </source>
</evidence>
<sequence length="813" mass="93036">MGNTQKIKMALAILLLSQMMVFGQTAIPLVYDKEYTNDNFQLPGILPIDKLPEIATLPDPFAWADGSGRSTDFKDWKRHRFEIAHQLQHYELGMKPVTPRDSIEAILNNDTLRVIVHENGEVLLLTAPIKYPEGNGPFPAIIGIGRSTGALPEQLFDKRKIAQITFDFTQVMSHTQKRGNEPINRLYPEQTEMGSYCAWSWGISRLIDGLEKVEKKSRIDLSHLAISGCSFAGKMALFAGAFDERIALTIAQEPGGGGVNAWRVSETLENVETLGRTNYAWFLESMRQFAGKNVNRLPIDHHELAALIAPRALLVLGNTDYEWLAEESNYVSCQAARMVWKAFGIEDRMGFSIQGGHMHCMLPKSQYPEVEAFIDKFLLGKTYVDTFVTKADMFEDMDYLKWMPWANEIERLGEERLPYTKGAFATRRYRNLFAELGYKQKDIDKKLKSVFESVFYGPDKVYFEVGDSMAYISDIKNHDVRTEGMSYGLMIAVQFDRKDIFDRLWRWSKKYMQHQEGLLKGYFAWSCQTDGTRNAQGPASDGELYYVTSLIFASNRWGNSTGINYLAEAQNILNCSMQKIGMERVAPLINLEHQLITFTPDPFGGRFTDPSYHIPAFYEVWARWAEDGRSEFWRVCARKSREYLHKSIHPVTGLNPDYNNYDGTLLGSKRVIGDAFRFDSWRVPMNIALDYSWACADRKWQQEYGNKIQNFFYSQGIDSFVDQYNVDGTTVTELLDAGGYKKLRHSLGLVATTAAVSLVCTHDKSREFVDRLWNAKHVPYDDGYFDAYYDGLLRLFAFMHLSGNYRIIFPQGH</sequence>
<dbReference type="Proteomes" id="UP000284604">
    <property type="component" value="Unassembled WGS sequence"/>
</dbReference>
<evidence type="ECO:0000256" key="1">
    <source>
        <dbReference type="ARBA" id="ARBA00000966"/>
    </source>
</evidence>
<evidence type="ECO:0000256" key="3">
    <source>
        <dbReference type="ARBA" id="ARBA00012601"/>
    </source>
</evidence>
<dbReference type="GO" id="GO:0030245">
    <property type="term" value="P:cellulose catabolic process"/>
    <property type="evidence" value="ECO:0007669"/>
    <property type="project" value="UniProtKB-KW"/>
</dbReference>
<evidence type="ECO:0000256" key="2">
    <source>
        <dbReference type="ARBA" id="ARBA00009209"/>
    </source>
</evidence>
<dbReference type="Pfam" id="PF01270">
    <property type="entry name" value="Glyco_hydro_8"/>
    <property type="match status" value="1"/>
</dbReference>
<organism evidence="13 14">
    <name type="scientific">Bacteroides stercoris</name>
    <dbReference type="NCBI Taxonomy" id="46506"/>
    <lineage>
        <taxon>Bacteria</taxon>
        <taxon>Pseudomonadati</taxon>
        <taxon>Bacteroidota</taxon>
        <taxon>Bacteroidia</taxon>
        <taxon>Bacteroidales</taxon>
        <taxon>Bacteroidaceae</taxon>
        <taxon>Bacteroides</taxon>
    </lineage>
</organism>
<protein>
    <recommendedName>
        <fullName evidence="3">cellulase</fullName>
        <ecNumber evidence="3">3.2.1.4</ecNumber>
    </recommendedName>
</protein>
<dbReference type="InterPro" id="IPR008928">
    <property type="entry name" value="6-hairpin_glycosidase_sf"/>
</dbReference>
<dbReference type="EC" id="3.2.1.4" evidence="3"/>
<reference evidence="14 15" key="1">
    <citation type="submission" date="2018-08" db="EMBL/GenBank/DDBJ databases">
        <title>A genome reference for cultivated species of the human gut microbiota.</title>
        <authorList>
            <person name="Zou Y."/>
            <person name="Xue W."/>
            <person name="Luo G."/>
        </authorList>
    </citation>
    <scope>NUCLEOTIDE SEQUENCE [LARGE SCALE GENOMIC DNA]</scope>
    <source>
        <strain evidence="13 14">AF35-20</strain>
        <strain evidence="12 15">AM36-9BH</strain>
    </source>
</reference>
<feature type="domain" description="4-O-methyl-glucuronoyl methylesterase-like" evidence="11">
    <location>
        <begin position="115"/>
        <end position="344"/>
    </location>
</feature>
<evidence type="ECO:0000256" key="5">
    <source>
        <dbReference type="ARBA" id="ARBA00022729"/>
    </source>
</evidence>
<dbReference type="Pfam" id="PF22244">
    <property type="entry name" value="GCE_fung"/>
    <property type="match status" value="1"/>
</dbReference>
<dbReference type="InterPro" id="IPR054579">
    <property type="entry name" value="GCE-like_dom"/>
</dbReference>
<keyword evidence="7" id="KW-0136">Cellulose degradation</keyword>
<dbReference type="EMBL" id="QSHQ01000041">
    <property type="protein sequence ID" value="RHC26506.1"/>
    <property type="molecule type" value="Genomic_DNA"/>
</dbReference>
<comment type="caution">
    <text evidence="13">The sequence shown here is derived from an EMBL/GenBank/DDBJ whole genome shotgun (WGS) entry which is preliminary data.</text>
</comment>
<evidence type="ECO:0000256" key="6">
    <source>
        <dbReference type="ARBA" id="ARBA00022801"/>
    </source>
</evidence>
<feature type="signal peptide" evidence="10">
    <location>
        <begin position="1"/>
        <end position="26"/>
    </location>
</feature>
<gene>
    <name evidence="12" type="ORF">DW853_15075</name>
    <name evidence="13" type="ORF">DWZ78_00715</name>
</gene>
<dbReference type="GO" id="GO:0052689">
    <property type="term" value="F:carboxylic ester hydrolase activity"/>
    <property type="evidence" value="ECO:0007669"/>
    <property type="project" value="UniProtKB-KW"/>
</dbReference>
<keyword evidence="8" id="KW-0326">Glycosidase</keyword>
<comment type="similarity">
    <text evidence="2">Belongs to the glycosyl hydrolase 8 (cellulase D) family.</text>
</comment>
<dbReference type="Proteomes" id="UP000285305">
    <property type="component" value="Unassembled WGS sequence"/>
</dbReference>
<dbReference type="AlphaFoldDB" id="A0A415Q067"/>
<evidence type="ECO:0000259" key="11">
    <source>
        <dbReference type="Pfam" id="PF22244"/>
    </source>
</evidence>
<name>A0A415Q067_BACSE</name>
<dbReference type="InterPro" id="IPR012341">
    <property type="entry name" value="6hp_glycosidase-like_sf"/>
</dbReference>
<evidence type="ECO:0000313" key="12">
    <source>
        <dbReference type="EMBL" id="RHC26506.1"/>
    </source>
</evidence>
<dbReference type="SUPFAM" id="SSF48208">
    <property type="entry name" value="Six-hairpin glycosidases"/>
    <property type="match status" value="1"/>
</dbReference>
<dbReference type="Gene3D" id="3.40.50.1820">
    <property type="entry name" value="alpha/beta hydrolase"/>
    <property type="match status" value="1"/>
</dbReference>
<evidence type="ECO:0000313" key="14">
    <source>
        <dbReference type="Proteomes" id="UP000284604"/>
    </source>
</evidence>
<keyword evidence="9" id="KW-0624">Polysaccharide degradation</keyword>
<evidence type="ECO:0000256" key="8">
    <source>
        <dbReference type="ARBA" id="ARBA00023295"/>
    </source>
</evidence>
<feature type="chain" id="PRO_5036106133" description="cellulase" evidence="10">
    <location>
        <begin position="27"/>
        <end position="813"/>
    </location>
</feature>
<evidence type="ECO:0000256" key="9">
    <source>
        <dbReference type="ARBA" id="ARBA00023326"/>
    </source>
</evidence>
<keyword evidence="4" id="KW-0719">Serine esterase</keyword>
<dbReference type="InterPro" id="IPR029058">
    <property type="entry name" value="AB_hydrolase_fold"/>
</dbReference>
<evidence type="ECO:0000313" key="13">
    <source>
        <dbReference type="EMBL" id="RHM22818.1"/>
    </source>
</evidence>
<dbReference type="SUPFAM" id="SSF53474">
    <property type="entry name" value="alpha/beta-Hydrolases"/>
    <property type="match status" value="1"/>
</dbReference>
<evidence type="ECO:0000256" key="10">
    <source>
        <dbReference type="SAM" id="SignalP"/>
    </source>
</evidence>
<dbReference type="EMBL" id="QRPN01000001">
    <property type="protein sequence ID" value="RHM22818.1"/>
    <property type="molecule type" value="Genomic_DNA"/>
</dbReference>
<comment type="catalytic activity">
    <reaction evidence="1">
        <text>Endohydrolysis of (1-&gt;4)-beta-D-glucosidic linkages in cellulose, lichenin and cereal beta-D-glucans.</text>
        <dbReference type="EC" id="3.2.1.4"/>
    </reaction>
</comment>
<evidence type="ECO:0000313" key="15">
    <source>
        <dbReference type="Proteomes" id="UP000285305"/>
    </source>
</evidence>
<evidence type="ECO:0000256" key="7">
    <source>
        <dbReference type="ARBA" id="ARBA00023001"/>
    </source>
</evidence>
<dbReference type="InterPro" id="IPR002037">
    <property type="entry name" value="Glyco_hydro_8"/>
</dbReference>
<dbReference type="GO" id="GO:0008810">
    <property type="term" value="F:cellulase activity"/>
    <property type="evidence" value="ECO:0007669"/>
    <property type="project" value="UniProtKB-EC"/>
</dbReference>
<dbReference type="Gene3D" id="1.50.10.10">
    <property type="match status" value="1"/>
</dbReference>
<proteinExistence type="inferred from homology"/>
<accession>A0A415Q067</accession>
<keyword evidence="9" id="KW-0119">Carbohydrate metabolism</keyword>
<dbReference type="PRINTS" id="PR00735">
    <property type="entry name" value="GLHYDRLASE8"/>
</dbReference>
<keyword evidence="5 10" id="KW-0732">Signal</keyword>
<dbReference type="RefSeq" id="WP_117666928.1">
    <property type="nucleotide sequence ID" value="NZ_BAABYC010000001.1"/>
</dbReference>
<keyword evidence="6 13" id="KW-0378">Hydrolase</keyword>